<feature type="signal peptide" evidence="1">
    <location>
        <begin position="1"/>
        <end position="24"/>
    </location>
</feature>
<reference evidence="3 4" key="1">
    <citation type="submission" date="2019-02" db="EMBL/GenBank/DDBJ databases">
        <title>Planctomycetal bacteria perform biofilm scaping via a novel small molecule.</title>
        <authorList>
            <person name="Jeske O."/>
            <person name="Boedeker C."/>
            <person name="Wiegand S."/>
            <person name="Breitling P."/>
            <person name="Kallscheuer N."/>
            <person name="Jogler M."/>
            <person name="Rohde M."/>
            <person name="Petersen J."/>
            <person name="Medema M.H."/>
            <person name="Surup F."/>
            <person name="Jogler C."/>
        </authorList>
    </citation>
    <scope>NUCLEOTIDE SEQUENCE [LARGE SCALE GENOMIC DNA]</scope>
    <source>
        <strain evidence="3 4">Mal15</strain>
    </source>
</reference>
<dbReference type="InterPro" id="IPR036691">
    <property type="entry name" value="Endo/exonu/phosph_ase_sf"/>
</dbReference>
<feature type="domain" description="Endonuclease/exonuclease/phosphatase" evidence="2">
    <location>
        <begin position="246"/>
        <end position="526"/>
    </location>
</feature>
<keyword evidence="3" id="KW-0540">Nuclease</keyword>
<dbReference type="AlphaFoldDB" id="A0A5B9MGN3"/>
<keyword evidence="3" id="KW-0378">Hydrolase</keyword>
<evidence type="ECO:0000313" key="4">
    <source>
        <dbReference type="Proteomes" id="UP000321353"/>
    </source>
</evidence>
<keyword evidence="1" id="KW-0732">Signal</keyword>
<dbReference type="Gene3D" id="3.60.10.10">
    <property type="entry name" value="Endonuclease/exonuclease/phosphatase"/>
    <property type="match status" value="1"/>
</dbReference>
<evidence type="ECO:0000256" key="1">
    <source>
        <dbReference type="SAM" id="SignalP"/>
    </source>
</evidence>
<proteinExistence type="predicted"/>
<dbReference type="PANTHER" id="PTHR42834">
    <property type="entry name" value="ENDONUCLEASE/EXONUCLEASE/PHOSPHATASE FAMILY PROTEIN (AFU_ORTHOLOGUE AFUA_3G09210)"/>
    <property type="match status" value="1"/>
</dbReference>
<dbReference type="GO" id="GO:0004519">
    <property type="term" value="F:endonuclease activity"/>
    <property type="evidence" value="ECO:0007669"/>
    <property type="project" value="UniProtKB-KW"/>
</dbReference>
<gene>
    <name evidence="3" type="ORF">Mal15_33380</name>
</gene>
<feature type="chain" id="PRO_5023048886" evidence="1">
    <location>
        <begin position="25"/>
        <end position="538"/>
    </location>
</feature>
<dbReference type="KEGG" id="smam:Mal15_33380"/>
<dbReference type="EMBL" id="CP036264">
    <property type="protein sequence ID" value="QEF99276.1"/>
    <property type="molecule type" value="Genomic_DNA"/>
</dbReference>
<sequence precursor="true">MIHFSGPFLAASVAALTVSLVAFTGCERTSNSSTSAPVGATDSILTEPAEGQAAWEGQKGENATTVISGNLDNVDWGSLVGQQVRIDGDLVVVDTFNLMHRGQVVVARERIFIPTEHVDPNDTDPNGTAHEGGRNVAAVTAAQTHNDNSTITIDDGSTAENVFPPALFPTLGTSEATVRLGSVVEGVSGRLIESGNQLTLVPDQPLRWIPSPRPQRPSLGEADVTVAGFNLLNYFSTIDDGRNNARGADSAAELQRQEAKLASAIVALQADVIGLMELENGVEAEQKLVSAVNKVIGKDVFKSSGLPEGFRRLPGAGDAIRVGIIYRKDRVVPTDKLSSIDDRVFATARTPLLQSFRSVEGGSPFTVIVNHFKSKGGASDADTANRNKGDGQGAFNAARRNQTLAIVDYIDHQTTTGGPSRILVLGDFNAYRQEDPIDALRAHGLVDLHDRFARNRSQGNPDTYSYVYFGQSGSLDHAFATKTLAADVTGIATWHINADEPRFLDYNQEFNPKALFNADPYRSSDHDPILIGLNNTVD</sequence>
<keyword evidence="3" id="KW-0269">Exonuclease</keyword>
<dbReference type="PANTHER" id="PTHR42834:SF1">
    <property type="entry name" value="ENDONUCLEASE_EXONUCLEASE_PHOSPHATASE FAMILY PROTEIN (AFU_ORTHOLOGUE AFUA_3G09210)"/>
    <property type="match status" value="1"/>
</dbReference>
<dbReference type="CDD" id="cd10283">
    <property type="entry name" value="MnuA_DNase1-like"/>
    <property type="match status" value="1"/>
</dbReference>
<dbReference type="RefSeq" id="WP_147868695.1">
    <property type="nucleotide sequence ID" value="NZ_CP036264.1"/>
</dbReference>
<keyword evidence="4" id="KW-1185">Reference proteome</keyword>
<dbReference type="InterPro" id="IPR005135">
    <property type="entry name" value="Endo/exonuclease/phosphatase"/>
</dbReference>
<name>A0A5B9MGN3_9BACT</name>
<keyword evidence="3" id="KW-0255">Endonuclease</keyword>
<dbReference type="NCBIfam" id="NF033681">
    <property type="entry name" value="ExeM_NucH_DNase"/>
    <property type="match status" value="1"/>
</dbReference>
<dbReference type="SUPFAM" id="SSF56219">
    <property type="entry name" value="DNase I-like"/>
    <property type="match status" value="1"/>
</dbReference>
<dbReference type="GO" id="GO:0004527">
    <property type="term" value="F:exonuclease activity"/>
    <property type="evidence" value="ECO:0007669"/>
    <property type="project" value="UniProtKB-KW"/>
</dbReference>
<protein>
    <submittedName>
        <fullName evidence="3">Endonuclease/Exonuclease/phosphatase family protein</fullName>
    </submittedName>
</protein>
<evidence type="ECO:0000313" key="3">
    <source>
        <dbReference type="EMBL" id="QEF99276.1"/>
    </source>
</evidence>
<evidence type="ECO:0000259" key="2">
    <source>
        <dbReference type="Pfam" id="PF03372"/>
    </source>
</evidence>
<accession>A0A5B9MGN3</accession>
<dbReference type="Proteomes" id="UP000321353">
    <property type="component" value="Chromosome"/>
</dbReference>
<dbReference type="InterPro" id="IPR047971">
    <property type="entry name" value="ExeM-like"/>
</dbReference>
<organism evidence="3 4">
    <name type="scientific">Stieleria maiorica</name>
    <dbReference type="NCBI Taxonomy" id="2795974"/>
    <lineage>
        <taxon>Bacteria</taxon>
        <taxon>Pseudomonadati</taxon>
        <taxon>Planctomycetota</taxon>
        <taxon>Planctomycetia</taxon>
        <taxon>Pirellulales</taxon>
        <taxon>Pirellulaceae</taxon>
        <taxon>Stieleria</taxon>
    </lineage>
</organism>
<dbReference type="Pfam" id="PF03372">
    <property type="entry name" value="Exo_endo_phos"/>
    <property type="match status" value="1"/>
</dbReference>